<dbReference type="GO" id="GO:0005768">
    <property type="term" value="C:endosome"/>
    <property type="evidence" value="ECO:0007669"/>
    <property type="project" value="TreeGrafter"/>
</dbReference>
<comment type="similarity">
    <text evidence="2">Belongs to the peptidase M67C family.</text>
</comment>
<feature type="region of interest" description="Disordered" evidence="9">
    <location>
        <begin position="181"/>
        <end position="214"/>
    </location>
</feature>
<evidence type="ECO:0000256" key="7">
    <source>
        <dbReference type="ARBA" id="ARBA00022833"/>
    </source>
</evidence>
<dbReference type="InterPro" id="IPR044098">
    <property type="entry name" value="STAMBP/STALP-like_MPN"/>
</dbReference>
<keyword evidence="3" id="KW-0645">Protease</keyword>
<dbReference type="GO" id="GO:0140492">
    <property type="term" value="F:metal-dependent deubiquitinase activity"/>
    <property type="evidence" value="ECO:0007669"/>
    <property type="project" value="InterPro"/>
</dbReference>
<keyword evidence="7" id="KW-0862">Zinc</keyword>
<organism evidence="11 12">
    <name type="scientific">Caenorhabditis angaria</name>
    <dbReference type="NCBI Taxonomy" id="860376"/>
    <lineage>
        <taxon>Eukaryota</taxon>
        <taxon>Metazoa</taxon>
        <taxon>Ecdysozoa</taxon>
        <taxon>Nematoda</taxon>
        <taxon>Chromadorea</taxon>
        <taxon>Rhabditida</taxon>
        <taxon>Rhabditina</taxon>
        <taxon>Rhabditomorpha</taxon>
        <taxon>Rhabditoidea</taxon>
        <taxon>Rhabditidae</taxon>
        <taxon>Peloderinae</taxon>
        <taxon>Caenorhabditis</taxon>
    </lineage>
</organism>
<evidence type="ECO:0000256" key="4">
    <source>
        <dbReference type="ARBA" id="ARBA00022723"/>
    </source>
</evidence>
<evidence type="ECO:0000256" key="1">
    <source>
        <dbReference type="ARBA" id="ARBA00001947"/>
    </source>
</evidence>
<evidence type="ECO:0000256" key="5">
    <source>
        <dbReference type="ARBA" id="ARBA00022786"/>
    </source>
</evidence>
<evidence type="ECO:0000256" key="8">
    <source>
        <dbReference type="ARBA" id="ARBA00023049"/>
    </source>
</evidence>
<feature type="domain" description="MPN" evidence="10">
    <location>
        <begin position="287"/>
        <end position="415"/>
    </location>
</feature>
<evidence type="ECO:0000313" key="11">
    <source>
        <dbReference type="EMBL" id="CAI5448415.1"/>
    </source>
</evidence>
<keyword evidence="6" id="KW-0378">Hydrolase</keyword>
<dbReference type="Gene3D" id="1.20.58.80">
    <property type="entry name" value="Phosphotransferase system, lactose/cellobiose-type IIA subunit"/>
    <property type="match status" value="1"/>
</dbReference>
<keyword evidence="8" id="KW-0482">Metalloprotease</keyword>
<dbReference type="EMBL" id="CANHGI010000004">
    <property type="protein sequence ID" value="CAI5448415.1"/>
    <property type="molecule type" value="Genomic_DNA"/>
</dbReference>
<dbReference type="GO" id="GO:0070536">
    <property type="term" value="P:protein K63-linked deubiquitination"/>
    <property type="evidence" value="ECO:0007669"/>
    <property type="project" value="InterPro"/>
</dbReference>
<dbReference type="GO" id="GO:0006508">
    <property type="term" value="P:proteolysis"/>
    <property type="evidence" value="ECO:0007669"/>
    <property type="project" value="UniProtKB-KW"/>
</dbReference>
<evidence type="ECO:0000259" key="10">
    <source>
        <dbReference type="PROSITE" id="PS50249"/>
    </source>
</evidence>
<keyword evidence="5" id="KW-0833">Ubl conjugation pathway</keyword>
<dbReference type="InterPro" id="IPR000555">
    <property type="entry name" value="JAMM/MPN+_dom"/>
</dbReference>
<sequence>MNDRPIDEALLDPVVRLKKIIGSAEQMKVSAQVPLLRYYRSLLEMERMAFSYIKDMNLERAFILLYRFSWFAISELKTHPDYEHHDSAEKKQVIASLTKNMELADQLKNEIRQAYQLQSDYYNFEEQQRKLRLTHFEEWLATRSEALLKSAELLKIAEAGTHRIGMTMGHVLPVQLQPDEMHAQNSPPRKREKSTTPDSKNISPDGAPIVDPQVTTDGIDFADVIPAKRPTAITSPPVVPGTSSTSAFRSVKPDNFAQEYPGLDDPPEVCRSNKPGAPVTESFGKTMAVPSDLVDKFLAACENNTLRNVETCGILGGSLVRDRFVITHVVLPKQSGTSDGCSSEDDVGVATVLSSNNLLSLGWIHTHPSQTAFLSSVDLHTHHGYQQMMEESIAIVCAPSHNSVGTFVLTSEGMTSIGNCDQRGFHPHPEALDKLFTSASHVHYTPTVSAEIVDLR</sequence>
<dbReference type="PANTHER" id="PTHR12947:SF13">
    <property type="entry name" value="FI19924P1"/>
    <property type="match status" value="1"/>
</dbReference>
<proteinExistence type="inferred from homology"/>
<dbReference type="Proteomes" id="UP001152747">
    <property type="component" value="Unassembled WGS sequence"/>
</dbReference>
<dbReference type="GO" id="GO:0046872">
    <property type="term" value="F:metal ion binding"/>
    <property type="evidence" value="ECO:0007669"/>
    <property type="project" value="UniProtKB-KW"/>
</dbReference>
<dbReference type="InterPro" id="IPR015063">
    <property type="entry name" value="USP8_dimer"/>
</dbReference>
<dbReference type="PANTHER" id="PTHR12947">
    <property type="entry name" value="AMSH-LIKE PROTEASE"/>
    <property type="match status" value="1"/>
</dbReference>
<gene>
    <name evidence="11" type="ORF">CAMP_LOCUS11052</name>
</gene>
<dbReference type="OrthoDB" id="3640at2759"/>
<reference evidence="11" key="1">
    <citation type="submission" date="2022-11" db="EMBL/GenBank/DDBJ databases">
        <authorList>
            <person name="Kikuchi T."/>
        </authorList>
    </citation>
    <scope>NUCLEOTIDE SEQUENCE</scope>
    <source>
        <strain evidence="11">PS1010</strain>
    </source>
</reference>
<comment type="caution">
    <text evidence="11">The sequence shown here is derived from an EMBL/GenBank/DDBJ whole genome shotgun (WGS) entry which is preliminary data.</text>
</comment>
<dbReference type="Pfam" id="PF08969">
    <property type="entry name" value="USP8_dimer"/>
    <property type="match status" value="1"/>
</dbReference>
<dbReference type="GO" id="GO:0061578">
    <property type="term" value="F:K63-linked deubiquitinase activity"/>
    <property type="evidence" value="ECO:0007669"/>
    <property type="project" value="InterPro"/>
</dbReference>
<keyword evidence="4" id="KW-0479">Metal-binding</keyword>
<dbReference type="InterPro" id="IPR037518">
    <property type="entry name" value="MPN"/>
</dbReference>
<evidence type="ECO:0000256" key="6">
    <source>
        <dbReference type="ARBA" id="ARBA00022801"/>
    </source>
</evidence>
<dbReference type="Gene3D" id="3.40.140.10">
    <property type="entry name" value="Cytidine Deaminase, domain 2"/>
    <property type="match status" value="1"/>
</dbReference>
<dbReference type="CDD" id="cd08066">
    <property type="entry name" value="MPN_AMSH_like"/>
    <property type="match status" value="1"/>
</dbReference>
<dbReference type="SUPFAM" id="SSF102712">
    <property type="entry name" value="JAB1/MPN domain"/>
    <property type="match status" value="1"/>
</dbReference>
<keyword evidence="12" id="KW-1185">Reference proteome</keyword>
<evidence type="ECO:0000256" key="3">
    <source>
        <dbReference type="ARBA" id="ARBA00022670"/>
    </source>
</evidence>
<dbReference type="PROSITE" id="PS50249">
    <property type="entry name" value="MPN"/>
    <property type="match status" value="1"/>
</dbReference>
<evidence type="ECO:0000256" key="9">
    <source>
        <dbReference type="SAM" id="MobiDB-lite"/>
    </source>
</evidence>
<evidence type="ECO:0000313" key="12">
    <source>
        <dbReference type="Proteomes" id="UP001152747"/>
    </source>
</evidence>
<name>A0A9P1IMK2_9PELO</name>
<dbReference type="Pfam" id="PF01398">
    <property type="entry name" value="JAB"/>
    <property type="match status" value="1"/>
</dbReference>
<comment type="cofactor">
    <cofactor evidence="1">
        <name>Zn(2+)</name>
        <dbReference type="ChEBI" id="CHEBI:29105"/>
    </cofactor>
</comment>
<evidence type="ECO:0000256" key="2">
    <source>
        <dbReference type="ARBA" id="ARBA00010981"/>
    </source>
</evidence>
<dbReference type="GO" id="GO:0016020">
    <property type="term" value="C:membrane"/>
    <property type="evidence" value="ECO:0007669"/>
    <property type="project" value="TreeGrafter"/>
</dbReference>
<dbReference type="SMART" id="SM00232">
    <property type="entry name" value="JAB_MPN"/>
    <property type="match status" value="1"/>
</dbReference>
<accession>A0A9P1IMK2</accession>
<dbReference type="AlphaFoldDB" id="A0A9P1IMK2"/>
<protein>
    <recommendedName>
        <fullName evidence="10">MPN domain-containing protein</fullName>
    </recommendedName>
</protein>